<evidence type="ECO:0000313" key="11">
    <source>
        <dbReference type="Proteomes" id="UP000314981"/>
    </source>
</evidence>
<dbReference type="Proteomes" id="UP000314981">
    <property type="component" value="Chromosome 25"/>
</dbReference>
<evidence type="ECO:0000256" key="3">
    <source>
        <dbReference type="ARBA" id="ARBA00022692"/>
    </source>
</evidence>
<feature type="transmembrane region" description="Helical" evidence="8">
    <location>
        <begin position="358"/>
        <end position="380"/>
    </location>
</feature>
<feature type="compositionally biased region" description="Low complexity" evidence="7">
    <location>
        <begin position="28"/>
        <end position="37"/>
    </location>
</feature>
<evidence type="ECO:0000256" key="5">
    <source>
        <dbReference type="ARBA" id="ARBA00023136"/>
    </source>
</evidence>
<feature type="compositionally biased region" description="Pro residues" evidence="7">
    <location>
        <begin position="66"/>
        <end position="81"/>
    </location>
</feature>
<feature type="transmembrane region" description="Helical" evidence="8">
    <location>
        <begin position="420"/>
        <end position="441"/>
    </location>
</feature>
<comment type="similarity">
    <text evidence="2">Belongs to the patched family.</text>
</comment>
<dbReference type="AlphaFoldDB" id="A0A4W2C5I7"/>
<evidence type="ECO:0000313" key="10">
    <source>
        <dbReference type="Ensembl" id="ENSBIXP00000008023.1"/>
    </source>
</evidence>
<dbReference type="SUPFAM" id="SSF82866">
    <property type="entry name" value="Multidrug efflux transporter AcrB transmembrane domain"/>
    <property type="match status" value="1"/>
</dbReference>
<dbReference type="PANTHER" id="PTHR10796:SF60">
    <property type="entry name" value="PATCHED DOMAIN-CONTAINING PROTEIN 3"/>
    <property type="match status" value="1"/>
</dbReference>
<dbReference type="GO" id="GO:0016020">
    <property type="term" value="C:membrane"/>
    <property type="evidence" value="ECO:0007669"/>
    <property type="project" value="UniProtKB-SubCell"/>
</dbReference>
<reference evidence="10" key="3">
    <citation type="submission" date="2025-09" db="UniProtKB">
        <authorList>
            <consortium name="Ensembl"/>
        </authorList>
    </citation>
    <scope>IDENTIFICATION</scope>
</reference>
<keyword evidence="5 8" id="KW-0472">Membrane</keyword>
<organism evidence="10 11">
    <name type="scientific">Bos indicus x Bos taurus</name>
    <name type="common">Hybrid cattle</name>
    <dbReference type="NCBI Taxonomy" id="30522"/>
    <lineage>
        <taxon>Eukaryota</taxon>
        <taxon>Metazoa</taxon>
        <taxon>Chordata</taxon>
        <taxon>Craniata</taxon>
        <taxon>Vertebrata</taxon>
        <taxon>Euteleostomi</taxon>
        <taxon>Mammalia</taxon>
        <taxon>Eutheria</taxon>
        <taxon>Laurasiatheria</taxon>
        <taxon>Artiodactyla</taxon>
        <taxon>Ruminantia</taxon>
        <taxon>Pecora</taxon>
        <taxon>Bovidae</taxon>
        <taxon>Bovinae</taxon>
        <taxon>Bos</taxon>
    </lineage>
</organism>
<dbReference type="PROSITE" id="PS50156">
    <property type="entry name" value="SSD"/>
    <property type="match status" value="1"/>
</dbReference>
<reference evidence="10" key="2">
    <citation type="submission" date="2025-08" db="UniProtKB">
        <authorList>
            <consortium name="Ensembl"/>
        </authorList>
    </citation>
    <scope>IDENTIFICATION</scope>
</reference>
<evidence type="ECO:0000256" key="7">
    <source>
        <dbReference type="SAM" id="MobiDB-lite"/>
    </source>
</evidence>
<sequence length="480" mass="52433">MSLNPSKVAPEPEPEREAGQGPGSEAQGPGPEIESGPPAGPGPEPEPPSAEGQDWEPERGRKPGPSAEPSPGPEAPPPPPASRSENLRAPRPRCHTNCLEAPLSRAFQRLGRKVGAHPWIFLLLPLALTAVLGTGLMYLPRDGEEDLEEQYTPIGSPAKAERRFVQTHFTANDSLIFSISRKSTEVPYASVLVVSNTETLLEPDILEEISKVDDAVQALTVTQDNGTQIPYSEVCTKNQGSCVPPNPLLFAWKRNKGLNLRTITFPIYSLAGQIVSLANILGGTVLGESMGPSQLLLQAKAMRLQYYLETGEGEENERSKAWMIHFLMKVGSLEESLALKKIQVVYFSSLSRQLEFEATSMTVVPLFHLAYLLIILFAIVSCYRCDCVRNKMWVAVFGVISTALAVVSGFGLMLYVGVPFVLIVANSPFLILGVGVDDMFIMISAWQKTSLTDSISERMSDVYSKVAVITFQLFVLLFHH</sequence>
<evidence type="ECO:0000256" key="6">
    <source>
        <dbReference type="ARBA" id="ARBA00023180"/>
    </source>
</evidence>
<proteinExistence type="inferred from homology"/>
<evidence type="ECO:0000256" key="4">
    <source>
        <dbReference type="ARBA" id="ARBA00022989"/>
    </source>
</evidence>
<feature type="transmembrane region" description="Helical" evidence="8">
    <location>
        <begin position="392"/>
        <end position="414"/>
    </location>
</feature>
<evidence type="ECO:0000256" key="1">
    <source>
        <dbReference type="ARBA" id="ARBA00004141"/>
    </source>
</evidence>
<evidence type="ECO:0000256" key="8">
    <source>
        <dbReference type="SAM" id="Phobius"/>
    </source>
</evidence>
<dbReference type="InterPro" id="IPR051697">
    <property type="entry name" value="Patched_domain-protein"/>
</dbReference>
<feature type="transmembrane region" description="Helical" evidence="8">
    <location>
        <begin position="119"/>
        <end position="139"/>
    </location>
</feature>
<dbReference type="InterPro" id="IPR003392">
    <property type="entry name" value="PTHD_SSD"/>
</dbReference>
<keyword evidence="4 8" id="KW-1133">Transmembrane helix</keyword>
<dbReference type="Ensembl" id="ENSBIXT00000000618.1">
    <property type="protein sequence ID" value="ENSBIXP00000008023.1"/>
    <property type="gene ID" value="ENSBIXG00000013886.1"/>
</dbReference>
<keyword evidence="3 8" id="KW-0812">Transmembrane</keyword>
<feature type="domain" description="SSD" evidence="9">
    <location>
        <begin position="363"/>
        <end position="467"/>
    </location>
</feature>
<dbReference type="InterPro" id="IPR000731">
    <property type="entry name" value="SSD"/>
</dbReference>
<dbReference type="PANTHER" id="PTHR10796">
    <property type="entry name" value="PATCHED-RELATED"/>
    <property type="match status" value="1"/>
</dbReference>
<feature type="region of interest" description="Disordered" evidence="7">
    <location>
        <begin position="1"/>
        <end position="93"/>
    </location>
</feature>
<dbReference type="Gene3D" id="1.20.1640.10">
    <property type="entry name" value="Multidrug efflux transporter AcrB transmembrane domain"/>
    <property type="match status" value="1"/>
</dbReference>
<protein>
    <recommendedName>
        <fullName evidence="9">SSD domain-containing protein</fullName>
    </recommendedName>
</protein>
<gene>
    <name evidence="10" type="primary">LOC113906256</name>
</gene>
<keyword evidence="11" id="KW-1185">Reference proteome</keyword>
<name>A0A4W2C5I7_BOBOX</name>
<keyword evidence="6" id="KW-0325">Glycoprotein</keyword>
<reference evidence="10 11" key="1">
    <citation type="submission" date="2018-11" db="EMBL/GenBank/DDBJ databases">
        <title>Haplotype-resolved cattle genomes.</title>
        <authorList>
            <person name="Low W.Y."/>
            <person name="Tearle R."/>
            <person name="Bickhart D.M."/>
            <person name="Rosen B.D."/>
            <person name="Koren S."/>
            <person name="Rhie A."/>
            <person name="Hiendleder S."/>
            <person name="Phillippy A.M."/>
            <person name="Smith T.P.L."/>
            <person name="Williams J.L."/>
        </authorList>
    </citation>
    <scope>NUCLEOTIDE SEQUENCE [LARGE SCALE GENOMIC DNA]</scope>
</reference>
<comment type="subcellular location">
    <subcellularLocation>
        <location evidence="1">Membrane</location>
        <topology evidence="1">Multi-pass membrane protein</topology>
    </subcellularLocation>
</comment>
<evidence type="ECO:0000256" key="2">
    <source>
        <dbReference type="ARBA" id="ARBA00005585"/>
    </source>
</evidence>
<feature type="transmembrane region" description="Helical" evidence="8">
    <location>
        <begin position="462"/>
        <end position="479"/>
    </location>
</feature>
<accession>A0A4W2C5I7</accession>
<feature type="compositionally biased region" description="Pro residues" evidence="7">
    <location>
        <begin position="38"/>
        <end position="48"/>
    </location>
</feature>
<dbReference type="Pfam" id="PF02460">
    <property type="entry name" value="Patched"/>
    <property type="match status" value="1"/>
</dbReference>
<evidence type="ECO:0000259" key="9">
    <source>
        <dbReference type="PROSITE" id="PS50156"/>
    </source>
</evidence>